<dbReference type="Proteomes" id="UP000307790">
    <property type="component" value="Unassembled WGS sequence"/>
</dbReference>
<name>A0A5R9IS14_9GAMM</name>
<dbReference type="EMBL" id="VCBC01000003">
    <property type="protein sequence ID" value="TLU67273.1"/>
    <property type="molecule type" value="Genomic_DNA"/>
</dbReference>
<dbReference type="AlphaFoldDB" id="A0A5R9IS14"/>
<comment type="caution">
    <text evidence="1">The sequence shown here is derived from an EMBL/GenBank/DDBJ whole genome shotgun (WGS) entry which is preliminary data.</text>
</comment>
<reference evidence="1 2" key="1">
    <citation type="submission" date="2019-05" db="EMBL/GenBank/DDBJ databases">
        <title>Genome sequences of Thalassotalea litorea 1K03283.</title>
        <authorList>
            <person name="Zhang D."/>
        </authorList>
    </citation>
    <scope>NUCLEOTIDE SEQUENCE [LARGE SCALE GENOMIC DNA]</scope>
    <source>
        <strain evidence="1 2">MCCC 1K03283</strain>
    </source>
</reference>
<protein>
    <submittedName>
        <fullName evidence="1">Uncharacterized protein</fullName>
    </submittedName>
</protein>
<proteinExistence type="predicted"/>
<evidence type="ECO:0000313" key="1">
    <source>
        <dbReference type="EMBL" id="TLU67273.1"/>
    </source>
</evidence>
<organism evidence="1 2">
    <name type="scientific">Thalassotalea litorea</name>
    <dbReference type="NCBI Taxonomy" id="2020715"/>
    <lineage>
        <taxon>Bacteria</taxon>
        <taxon>Pseudomonadati</taxon>
        <taxon>Pseudomonadota</taxon>
        <taxon>Gammaproteobacteria</taxon>
        <taxon>Alteromonadales</taxon>
        <taxon>Colwelliaceae</taxon>
        <taxon>Thalassotalea</taxon>
    </lineage>
</organism>
<dbReference type="RefSeq" id="WP_171022234.1">
    <property type="nucleotide sequence ID" value="NZ_VCBC01000003.1"/>
</dbReference>
<evidence type="ECO:0000313" key="2">
    <source>
        <dbReference type="Proteomes" id="UP000307790"/>
    </source>
</evidence>
<sequence length="266" mass="30063">MISLFLLSACIEPLEEQINHQLPISEQKLGQLRQALHNGEVANARVLKDYAQQLGAQSPEQQKLITLLVKNATPKGQMFRALNERLQAVKYQAEMFDSQEARYQELLNIYQAADPKLFSDALSDPLNVLADLSAGELARVNAETKNQTLQINQAKDLGIAALLVGHPAFGQWQPSKSEKIIWVWFKNSREFDSHLNTPPITYQFWAQNRDYSYYADIGRGLYTALFIRAKQDRMESKLSEKGAFVQQRQGDSDLSAASLVLKSSYN</sequence>
<keyword evidence="2" id="KW-1185">Reference proteome</keyword>
<gene>
    <name evidence="1" type="ORF">FE810_03035</name>
</gene>
<accession>A0A5R9IS14</accession>